<dbReference type="WBParaSite" id="nRc.2.0.1.t09699-RA">
    <property type="protein sequence ID" value="nRc.2.0.1.t09699-RA"/>
    <property type="gene ID" value="nRc.2.0.1.g09699"/>
</dbReference>
<evidence type="ECO:0000313" key="1">
    <source>
        <dbReference type="Proteomes" id="UP000887565"/>
    </source>
</evidence>
<reference evidence="2" key="1">
    <citation type="submission" date="2022-11" db="UniProtKB">
        <authorList>
            <consortium name="WormBaseParasite"/>
        </authorList>
    </citation>
    <scope>IDENTIFICATION</scope>
</reference>
<proteinExistence type="predicted"/>
<organism evidence="1 2">
    <name type="scientific">Romanomermis culicivorax</name>
    <name type="common">Nematode worm</name>
    <dbReference type="NCBI Taxonomy" id="13658"/>
    <lineage>
        <taxon>Eukaryota</taxon>
        <taxon>Metazoa</taxon>
        <taxon>Ecdysozoa</taxon>
        <taxon>Nematoda</taxon>
        <taxon>Enoplea</taxon>
        <taxon>Dorylaimia</taxon>
        <taxon>Mermithida</taxon>
        <taxon>Mermithoidea</taxon>
        <taxon>Mermithidae</taxon>
        <taxon>Romanomermis</taxon>
    </lineage>
</organism>
<dbReference type="AlphaFoldDB" id="A0A915I6D3"/>
<evidence type="ECO:0000313" key="2">
    <source>
        <dbReference type="WBParaSite" id="nRc.2.0.1.t09699-RA"/>
    </source>
</evidence>
<dbReference type="Proteomes" id="UP000887565">
    <property type="component" value="Unplaced"/>
</dbReference>
<accession>A0A915I6D3</accession>
<protein>
    <submittedName>
        <fullName evidence="2">Uncharacterized protein</fullName>
    </submittedName>
</protein>
<sequence>MVKSGLRNVNDFDDNANSCRLPIYKDLIEGWTIGKIGIENQSDDARLMPVRFIKEIRAADELHPEDRLLFIYCFVLKRIRRTKYFDVFVTVFSTPRSKGEPGDYHRSR</sequence>
<name>A0A915I6D3_ROMCU</name>
<keyword evidence="1" id="KW-1185">Reference proteome</keyword>